<dbReference type="EMBL" id="SZUV01000001">
    <property type="protein sequence ID" value="TQN50810.1"/>
    <property type="molecule type" value="Genomic_DNA"/>
</dbReference>
<reference evidence="1 2" key="1">
    <citation type="submission" date="2019-03" db="EMBL/GenBank/DDBJ databases">
        <title>New insights into Acidothiobacillus thiooxidans sulfur metabolism through coupled gene expression, solution geochemistry, microscopy and spectroscopy analyses.</title>
        <authorList>
            <person name="Camacho D."/>
            <person name="Frazao R."/>
            <person name="Fouillen A."/>
            <person name="Nanci A."/>
            <person name="Lang B.F."/>
            <person name="Apte S.C."/>
            <person name="Baron C."/>
            <person name="Warren L.A."/>
        </authorList>
    </citation>
    <scope>NUCLEOTIDE SEQUENCE [LARGE SCALE GENOMIC DNA]</scope>
    <source>
        <strain evidence="1 2">ATCC 19377</strain>
    </source>
</reference>
<sequence length="272" mass="31299">MMGDVHVVHVESIIDSVLIARLEDLYTPAEFCWVLKPFVFRWLLDQFDAVFYFDSDGWITGSFDEFVVELGDSPILLTPHYLEPFGCVSECGVRALSLLRGGVFNAGFLAVNRSDQAFHFLHWWADHVCRHGRNDPDNGMCGDQRWLDLVPALFPVTKVSRHPGINVGYWNIHERVVTQIDGTYFVNGERLLFLHLSGFDKNNPLAFSSHLPQFTAGGALAGLLREYAERLDAAQLGLVGFHPVYTYRRWWHHFVKPYRWLLDLFKNPRSCR</sequence>
<dbReference type="SUPFAM" id="SSF53448">
    <property type="entry name" value="Nucleotide-diphospho-sugar transferases"/>
    <property type="match status" value="1"/>
</dbReference>
<comment type="caution">
    <text evidence="1">The sequence shown here is derived from an EMBL/GenBank/DDBJ whole genome shotgun (WGS) entry which is preliminary data.</text>
</comment>
<evidence type="ECO:0000313" key="1">
    <source>
        <dbReference type="EMBL" id="TQN50810.1"/>
    </source>
</evidence>
<gene>
    <name evidence="1" type="primary">yfnF</name>
    <name evidence="1" type="ORF">DLNHIDIE_00666</name>
</gene>
<evidence type="ECO:0000313" key="2">
    <source>
        <dbReference type="Proteomes" id="UP000315403"/>
    </source>
</evidence>
<organism evidence="1 2">
    <name type="scientific">Acidithiobacillus thiooxidans ATCC 19377</name>
    <dbReference type="NCBI Taxonomy" id="637390"/>
    <lineage>
        <taxon>Bacteria</taxon>
        <taxon>Pseudomonadati</taxon>
        <taxon>Pseudomonadota</taxon>
        <taxon>Acidithiobacillia</taxon>
        <taxon>Acidithiobacillales</taxon>
        <taxon>Acidithiobacillaceae</taxon>
        <taxon>Acidithiobacillus</taxon>
    </lineage>
</organism>
<dbReference type="Gene3D" id="3.90.550.10">
    <property type="entry name" value="Spore Coat Polysaccharide Biosynthesis Protein SpsA, Chain A"/>
    <property type="match status" value="1"/>
</dbReference>
<accession>A0A543Q3C9</accession>
<dbReference type="Proteomes" id="UP000315403">
    <property type="component" value="Unassembled WGS sequence"/>
</dbReference>
<protein>
    <recommendedName>
        <fullName evidence="3">Glycosyl transferase</fullName>
    </recommendedName>
</protein>
<name>A0A543Q3C9_ACITH</name>
<dbReference type="InterPro" id="IPR029044">
    <property type="entry name" value="Nucleotide-diphossugar_trans"/>
</dbReference>
<evidence type="ECO:0008006" key="3">
    <source>
        <dbReference type="Google" id="ProtNLM"/>
    </source>
</evidence>
<dbReference type="AlphaFoldDB" id="A0A543Q3C9"/>
<proteinExistence type="predicted"/>